<dbReference type="STRING" id="679901.Mzhil_0570"/>
<feature type="compositionally biased region" description="Polar residues" evidence="2">
    <location>
        <begin position="22"/>
        <end position="35"/>
    </location>
</feature>
<dbReference type="InterPro" id="IPR036390">
    <property type="entry name" value="WH_DNA-bd_sf"/>
</dbReference>
<evidence type="ECO:0000256" key="1">
    <source>
        <dbReference type="SAM" id="Coils"/>
    </source>
</evidence>
<feature type="compositionally biased region" description="Basic and acidic residues" evidence="2">
    <location>
        <begin position="1"/>
        <end position="10"/>
    </location>
</feature>
<feature type="coiled-coil region" evidence="1">
    <location>
        <begin position="114"/>
        <end position="163"/>
    </location>
</feature>
<dbReference type="RefSeq" id="WP_013897876.1">
    <property type="nucleotide sequence ID" value="NC_015676.1"/>
</dbReference>
<dbReference type="KEGG" id="mzh:Mzhil_0570"/>
<protein>
    <submittedName>
        <fullName evidence="3">Uncharacterized protein</fullName>
    </submittedName>
</protein>
<dbReference type="SUPFAM" id="SSF46785">
    <property type="entry name" value="Winged helix' DNA-binding domain"/>
    <property type="match status" value="1"/>
</dbReference>
<evidence type="ECO:0000313" key="3">
    <source>
        <dbReference type="EMBL" id="AEH60437.1"/>
    </source>
</evidence>
<keyword evidence="1" id="KW-0175">Coiled coil</keyword>
<feature type="region of interest" description="Disordered" evidence="2">
    <location>
        <begin position="1"/>
        <end position="63"/>
    </location>
</feature>
<feature type="coiled-coil region" evidence="1">
    <location>
        <begin position="378"/>
        <end position="405"/>
    </location>
</feature>
<dbReference type="AlphaFoldDB" id="F7XQ73"/>
<gene>
    <name evidence="3" type="ordered locus">Mzhil_0570</name>
</gene>
<feature type="coiled-coil region" evidence="1">
    <location>
        <begin position="318"/>
        <end position="345"/>
    </location>
</feature>
<dbReference type="InterPro" id="IPR036388">
    <property type="entry name" value="WH-like_DNA-bd_sf"/>
</dbReference>
<keyword evidence="4" id="KW-1185">Reference proteome</keyword>
<dbReference type="GeneID" id="10822179"/>
<proteinExistence type="predicted"/>
<dbReference type="HOGENOM" id="CLU_040009_0_0_2"/>
<dbReference type="EMBL" id="CP002101">
    <property type="protein sequence ID" value="AEH60437.1"/>
    <property type="molecule type" value="Genomic_DNA"/>
</dbReference>
<organism evidence="3 4">
    <name type="scientific">Methanosalsum zhilinae (strain DSM 4017 / NBRC 107636 / OCM 62 / WeN5)</name>
    <name type="common">Methanohalophilus zhilinae</name>
    <dbReference type="NCBI Taxonomy" id="679901"/>
    <lineage>
        <taxon>Archaea</taxon>
        <taxon>Methanobacteriati</taxon>
        <taxon>Methanobacteriota</taxon>
        <taxon>Stenosarchaea group</taxon>
        <taxon>Methanomicrobia</taxon>
        <taxon>Methanosarcinales</taxon>
        <taxon>Methanosarcinaceae</taxon>
        <taxon>Methanosalsum</taxon>
    </lineage>
</organism>
<name>F7XQ73_METZD</name>
<sequence>MENVQEKSENETPFNDDLDGMNNISENINATSENDISACDKDDSYIQEAESSSDSIDAENTPQNYPIVANTLPRKMYDSESEEMEGINEEECTEIDIYSNNNNTDPCRTDHSHMDELKKEITELQSQVEDIRTFFENDFESSLRNISRLEKDLESKADDEELKKIKDEFHIFSKRLKKVAKEADAASEEVLDAAKIPPDVLEIAYSKTLNNIFDEIVKTFGERDATEIVSNVIGKVRSSSAGVDFFRFESGRFTVYKLAEAIETRLVSPKQIHGTYVELFSRLMEYIPGYEARDFKAFVETGSMEYVIEKVRLHENIYYDLMAEMEELNQRISGLSDKVDSVCQKQVELENAHDDILSKTPSQGFPAVEDVRKLADAVNTHTKLIKKLNDNINNVQSNLQSNTEEIEGRLQDFSVKIEDNSNDDIDHDEVEDRLTHFNESFSKKFEELETRLISDINEIRSSEKNESEISYLMDEISKLREEVNSFKEHSIADRNHEILEIVRKEDGATLKQIQKKLGSKNISVDKEELTKILNDLQERGNIVSSKKGRYIYYSLKKN</sequence>
<accession>F7XQ73</accession>
<dbReference type="OrthoDB" id="125829at2157"/>
<feature type="compositionally biased region" description="Low complexity" evidence="2">
    <location>
        <begin position="48"/>
        <end position="59"/>
    </location>
</feature>
<dbReference type="Gene3D" id="1.10.10.10">
    <property type="entry name" value="Winged helix-like DNA-binding domain superfamily/Winged helix DNA-binding domain"/>
    <property type="match status" value="1"/>
</dbReference>
<reference evidence="3" key="1">
    <citation type="submission" date="2010-07" db="EMBL/GenBank/DDBJ databases">
        <title>The complete genome of Methanosalsum zhilinae DSM 4017.</title>
        <authorList>
            <consortium name="US DOE Joint Genome Institute (JGI-PGF)"/>
            <person name="Lucas S."/>
            <person name="Copeland A."/>
            <person name="Lapidus A."/>
            <person name="Glavina del Rio T."/>
            <person name="Dalin E."/>
            <person name="Tice H."/>
            <person name="Bruce D."/>
            <person name="Goodwin L."/>
            <person name="Pitluck S."/>
            <person name="Kyrpides N."/>
            <person name="Mavromatis K."/>
            <person name="Ovchinnikova G."/>
            <person name="Daligault H."/>
            <person name="Detter J.C."/>
            <person name="Han C."/>
            <person name="Tapia R."/>
            <person name="Larimer F."/>
            <person name="Land M."/>
            <person name="Hauser L."/>
            <person name="Markowitz V."/>
            <person name="Cheng J.-F."/>
            <person name="Hugenholtz P."/>
            <person name="Woyke T."/>
            <person name="Wu D."/>
            <person name="Spring S."/>
            <person name="Schueler E."/>
            <person name="Brambilla E."/>
            <person name="Klenk H.-P."/>
            <person name="Eisen J.A."/>
        </authorList>
    </citation>
    <scope>NUCLEOTIDE SEQUENCE</scope>
    <source>
        <strain evidence="3">DSM 4017</strain>
    </source>
</reference>
<evidence type="ECO:0000256" key="2">
    <source>
        <dbReference type="SAM" id="MobiDB-lite"/>
    </source>
</evidence>
<dbReference type="Proteomes" id="UP000006622">
    <property type="component" value="Chromosome"/>
</dbReference>
<evidence type="ECO:0000313" key="4">
    <source>
        <dbReference type="Proteomes" id="UP000006622"/>
    </source>
</evidence>